<organism evidence="6 7">
    <name type="scientific">Oleomonas cavernae</name>
    <dbReference type="NCBI Taxonomy" id="2320859"/>
    <lineage>
        <taxon>Bacteria</taxon>
        <taxon>Pseudomonadati</taxon>
        <taxon>Pseudomonadota</taxon>
        <taxon>Alphaproteobacteria</taxon>
        <taxon>Acetobacterales</taxon>
        <taxon>Acetobacteraceae</taxon>
        <taxon>Oleomonas</taxon>
    </lineage>
</organism>
<accession>A0A418WJG1</accession>
<dbReference type="GO" id="GO:0008202">
    <property type="term" value="P:steroid metabolic process"/>
    <property type="evidence" value="ECO:0007669"/>
    <property type="project" value="UniProtKB-ARBA"/>
</dbReference>
<dbReference type="SUPFAM" id="SSF51905">
    <property type="entry name" value="FAD/NAD(P)-binding domain"/>
    <property type="match status" value="1"/>
</dbReference>
<dbReference type="Pfam" id="PF00890">
    <property type="entry name" value="FAD_binding_2"/>
    <property type="match status" value="1"/>
</dbReference>
<comment type="cofactor">
    <cofactor evidence="1">
        <name>FAD</name>
        <dbReference type="ChEBI" id="CHEBI:57692"/>
    </cofactor>
</comment>
<comment type="caution">
    <text evidence="6">The sequence shown here is derived from an EMBL/GenBank/DDBJ whole genome shotgun (WGS) entry which is preliminary data.</text>
</comment>
<dbReference type="OrthoDB" id="3178130at2"/>
<keyword evidence="7" id="KW-1185">Reference proteome</keyword>
<dbReference type="Gene3D" id="3.50.50.60">
    <property type="entry name" value="FAD/NAD(P)-binding domain"/>
    <property type="match status" value="2"/>
</dbReference>
<dbReference type="EMBL" id="QYUK01000011">
    <property type="protein sequence ID" value="RJF90082.1"/>
    <property type="molecule type" value="Genomic_DNA"/>
</dbReference>
<dbReference type="InterPro" id="IPR050315">
    <property type="entry name" value="FAD-oxidoreductase_2"/>
</dbReference>
<dbReference type="PANTHER" id="PTHR43400">
    <property type="entry name" value="FUMARATE REDUCTASE"/>
    <property type="match status" value="1"/>
</dbReference>
<evidence type="ECO:0000256" key="2">
    <source>
        <dbReference type="ARBA" id="ARBA00022630"/>
    </source>
</evidence>
<dbReference type="InterPro" id="IPR036188">
    <property type="entry name" value="FAD/NAD-bd_sf"/>
</dbReference>
<evidence type="ECO:0000256" key="4">
    <source>
        <dbReference type="ARBA" id="ARBA00023002"/>
    </source>
</evidence>
<keyword evidence="2" id="KW-0285">Flavoprotein</keyword>
<evidence type="ECO:0000256" key="1">
    <source>
        <dbReference type="ARBA" id="ARBA00001974"/>
    </source>
</evidence>
<keyword evidence="4" id="KW-0560">Oxidoreductase</keyword>
<proteinExistence type="predicted"/>
<keyword evidence="3" id="KW-0274">FAD</keyword>
<dbReference type="PANTHER" id="PTHR43400:SF10">
    <property type="entry name" value="3-OXOSTEROID 1-DEHYDROGENASE"/>
    <property type="match status" value="1"/>
</dbReference>
<dbReference type="InterPro" id="IPR027477">
    <property type="entry name" value="Succ_DH/fumarate_Rdtase_cat_sf"/>
</dbReference>
<dbReference type="AlphaFoldDB" id="A0A418WJG1"/>
<evidence type="ECO:0000259" key="5">
    <source>
        <dbReference type="Pfam" id="PF00890"/>
    </source>
</evidence>
<evidence type="ECO:0000256" key="3">
    <source>
        <dbReference type="ARBA" id="ARBA00022827"/>
    </source>
</evidence>
<dbReference type="InterPro" id="IPR003953">
    <property type="entry name" value="FAD-dep_OxRdtase_2_FAD-bd"/>
</dbReference>
<evidence type="ECO:0000313" key="6">
    <source>
        <dbReference type="EMBL" id="RJF90082.1"/>
    </source>
</evidence>
<dbReference type="GO" id="GO:0016491">
    <property type="term" value="F:oxidoreductase activity"/>
    <property type="evidence" value="ECO:0007669"/>
    <property type="project" value="UniProtKB-KW"/>
</dbReference>
<name>A0A418WJG1_9PROT</name>
<dbReference type="Proteomes" id="UP000284605">
    <property type="component" value="Unassembled WGS sequence"/>
</dbReference>
<feature type="domain" description="FAD-dependent oxidoreductase 2 FAD-binding" evidence="5">
    <location>
        <begin position="12"/>
        <end position="503"/>
    </location>
</feature>
<protein>
    <submittedName>
        <fullName evidence="6">FAD-binding protein</fullName>
    </submittedName>
</protein>
<sequence>MAAPAAYDTECDLLVLGYGAAGAATAMEAAERGLDVMLADRFSGGGASWLSGGIVYAGGGTKQQRQAGHDDTADAMADYLVREVGDAVSAETVRRYCEDSAGMIAWLEAHGVVFDASEAPHETSYPSRDHYLYFSGNEKVPANLGHGKPAPRGHRPKGDWLSGRTMMEGMMAHVAATPGITIRTESAVRRLIVDKDGAVVGAELMCLPPGAAITRLHRRLERLARVMSLQAMGISRRFVGLLTRIEARHARPVLVRARRGVVLATGGFIKNRAMVERHAPEFVKGFALGSTGCDGSGIRLGLSLGGRLDRAGTISAWRFINPPHAFAKGIVVDTAGRRLTNEEQYGARLGDAMMRRAGGRAYVIIDRAMRDAAKAEIAGGSMWGFQTFPARYLLARPAAKAATIEQLAQRLGMAPAVLAEAVAANNAAARGEAPDPVGKSDEMRGTIATGPFYALDISVGQPAFPLPVLTLGGLAVDERSGAVLREAGGIVPGLYAVGRAARGLPSNFYVSGLSLGDCIWSGRRTAAFVATSVAASAA</sequence>
<dbReference type="SUPFAM" id="SSF56425">
    <property type="entry name" value="Succinate dehydrogenase/fumarate reductase flavoprotein, catalytic domain"/>
    <property type="match status" value="1"/>
</dbReference>
<gene>
    <name evidence="6" type="ORF">D3874_18990</name>
</gene>
<dbReference type="NCBIfam" id="NF005511">
    <property type="entry name" value="PRK07121.1-4"/>
    <property type="match status" value="1"/>
</dbReference>
<evidence type="ECO:0000313" key="7">
    <source>
        <dbReference type="Proteomes" id="UP000284605"/>
    </source>
</evidence>
<reference evidence="6 7" key="1">
    <citation type="submission" date="2018-09" db="EMBL/GenBank/DDBJ databases">
        <authorList>
            <person name="Zhu H."/>
        </authorList>
    </citation>
    <scope>NUCLEOTIDE SEQUENCE [LARGE SCALE GENOMIC DNA]</scope>
    <source>
        <strain evidence="6 7">K1W22B-8</strain>
    </source>
</reference>
<dbReference type="Gene3D" id="3.90.700.10">
    <property type="entry name" value="Succinate dehydrogenase/fumarate reductase flavoprotein, catalytic domain"/>
    <property type="match status" value="1"/>
</dbReference>